<proteinExistence type="inferred from homology"/>
<dbReference type="GO" id="GO:0000287">
    <property type="term" value="F:magnesium ion binding"/>
    <property type="evidence" value="ECO:0007669"/>
    <property type="project" value="TreeGrafter"/>
</dbReference>
<evidence type="ECO:0000256" key="11">
    <source>
        <dbReference type="ARBA" id="ARBA00031693"/>
    </source>
</evidence>
<evidence type="ECO:0000256" key="13">
    <source>
        <dbReference type="ARBA" id="ARBA00048523"/>
    </source>
</evidence>
<comment type="pathway">
    <text evidence="2">Amino-acid biosynthesis; L-serine biosynthesis; L-serine from 3-phospho-D-glycerate: step 3/3.</text>
</comment>
<organism evidence="15 16">
    <name type="scientific">Leptospira ognonensis</name>
    <dbReference type="NCBI Taxonomy" id="2484945"/>
    <lineage>
        <taxon>Bacteria</taxon>
        <taxon>Pseudomonadati</taxon>
        <taxon>Spirochaetota</taxon>
        <taxon>Spirochaetia</taxon>
        <taxon>Leptospirales</taxon>
        <taxon>Leptospiraceae</taxon>
        <taxon>Leptospira</taxon>
    </lineage>
</organism>
<evidence type="ECO:0000256" key="7">
    <source>
        <dbReference type="ARBA" id="ARBA00022723"/>
    </source>
</evidence>
<keyword evidence="16" id="KW-1185">Reference proteome</keyword>
<evidence type="ECO:0000256" key="3">
    <source>
        <dbReference type="ARBA" id="ARBA00009184"/>
    </source>
</evidence>
<sequence length="219" mass="24786">MDQYLDPDVLSLFCFDMDSTVIREEVIDELARKHGVFEEVSRVTREAMEGGMAFDEALKLRVKYLKGLSRKSFEEVYDLLTLSAGMEIILRELPKLNTKVSILSGGFTPVLELFSRKYPIHFFKANELEENGGIFTGKIVGEIINKEKKSYYLDQLITRETILKSQVVAVGDGANDALMLNTANIGIGFHAKQGLKDQISNWIDFCDMSVLLFLFRPSI</sequence>
<dbReference type="GO" id="GO:0006564">
    <property type="term" value="P:L-serine biosynthetic process"/>
    <property type="evidence" value="ECO:0007669"/>
    <property type="project" value="UniProtKB-KW"/>
</dbReference>
<evidence type="ECO:0000256" key="4">
    <source>
        <dbReference type="ARBA" id="ARBA00012640"/>
    </source>
</evidence>
<keyword evidence="7" id="KW-0479">Metal-binding</keyword>
<feature type="active site" description="Proton donor" evidence="14">
    <location>
        <position position="18"/>
    </location>
</feature>
<comment type="cofactor">
    <cofactor evidence="1">
        <name>Mg(2+)</name>
        <dbReference type="ChEBI" id="CHEBI:18420"/>
    </cofactor>
</comment>
<dbReference type="EMBL" id="RQGD01000039">
    <property type="protein sequence ID" value="TGL57172.1"/>
    <property type="molecule type" value="Genomic_DNA"/>
</dbReference>
<dbReference type="InterPro" id="IPR004469">
    <property type="entry name" value="PSP"/>
</dbReference>
<comment type="catalytic activity">
    <reaction evidence="13">
        <text>O-phospho-D-serine + H2O = D-serine + phosphate</text>
        <dbReference type="Rhea" id="RHEA:24873"/>
        <dbReference type="ChEBI" id="CHEBI:15377"/>
        <dbReference type="ChEBI" id="CHEBI:35247"/>
        <dbReference type="ChEBI" id="CHEBI:43474"/>
        <dbReference type="ChEBI" id="CHEBI:58680"/>
        <dbReference type="EC" id="3.1.3.3"/>
    </reaction>
</comment>
<dbReference type="GO" id="GO:0005737">
    <property type="term" value="C:cytoplasm"/>
    <property type="evidence" value="ECO:0007669"/>
    <property type="project" value="TreeGrafter"/>
</dbReference>
<dbReference type="EC" id="3.1.3.3" evidence="4"/>
<evidence type="ECO:0000256" key="9">
    <source>
        <dbReference type="ARBA" id="ARBA00022842"/>
    </source>
</evidence>
<evidence type="ECO:0000256" key="1">
    <source>
        <dbReference type="ARBA" id="ARBA00001946"/>
    </source>
</evidence>
<feature type="active site" description="Nucleophile" evidence="14">
    <location>
        <position position="16"/>
    </location>
</feature>
<evidence type="ECO:0000256" key="8">
    <source>
        <dbReference type="ARBA" id="ARBA00022801"/>
    </source>
</evidence>
<dbReference type="SFLD" id="SFLDS00003">
    <property type="entry name" value="Haloacid_Dehalogenase"/>
    <property type="match status" value="1"/>
</dbReference>
<name>A0A4R9JXG8_9LEPT</name>
<dbReference type="Gene3D" id="3.40.50.1000">
    <property type="entry name" value="HAD superfamily/HAD-like"/>
    <property type="match status" value="1"/>
</dbReference>
<evidence type="ECO:0000256" key="10">
    <source>
        <dbReference type="ARBA" id="ARBA00023299"/>
    </source>
</evidence>
<reference evidence="15" key="1">
    <citation type="journal article" date="2019" name="PLoS Negl. Trop. Dis.">
        <title>Revisiting the worldwide diversity of Leptospira species in the environment.</title>
        <authorList>
            <person name="Vincent A.T."/>
            <person name="Schiettekatte O."/>
            <person name="Bourhy P."/>
            <person name="Veyrier F.J."/>
            <person name="Picardeau M."/>
        </authorList>
    </citation>
    <scope>NUCLEOTIDE SEQUENCE [LARGE SCALE GENOMIC DNA]</scope>
    <source>
        <strain evidence="15">201702476</strain>
    </source>
</reference>
<dbReference type="GO" id="GO:0036424">
    <property type="term" value="F:L-phosphoserine phosphatase activity"/>
    <property type="evidence" value="ECO:0007669"/>
    <property type="project" value="InterPro"/>
</dbReference>
<dbReference type="SUPFAM" id="SSF56784">
    <property type="entry name" value="HAD-like"/>
    <property type="match status" value="1"/>
</dbReference>
<dbReference type="Pfam" id="PF12710">
    <property type="entry name" value="HAD"/>
    <property type="match status" value="1"/>
</dbReference>
<dbReference type="PANTHER" id="PTHR43344:SF2">
    <property type="entry name" value="PHOSPHOSERINE PHOSPHATASE"/>
    <property type="match status" value="1"/>
</dbReference>
<keyword evidence="9" id="KW-0460">Magnesium</keyword>
<evidence type="ECO:0000313" key="16">
    <source>
        <dbReference type="Proteomes" id="UP000297693"/>
    </source>
</evidence>
<dbReference type="SFLD" id="SFLDG01137">
    <property type="entry name" value="C1.6.1:_Phosphoserine_Phosphat"/>
    <property type="match status" value="1"/>
</dbReference>
<evidence type="ECO:0000256" key="2">
    <source>
        <dbReference type="ARBA" id="ARBA00005135"/>
    </source>
</evidence>
<dbReference type="AlphaFoldDB" id="A0A4R9JXG8"/>
<dbReference type="PANTHER" id="PTHR43344">
    <property type="entry name" value="PHOSPHOSERINE PHOSPHATASE"/>
    <property type="match status" value="1"/>
</dbReference>
<dbReference type="SFLD" id="SFLDF00029">
    <property type="entry name" value="phosphoserine_phosphatase"/>
    <property type="match status" value="1"/>
</dbReference>
<protein>
    <recommendedName>
        <fullName evidence="5">Phosphoserine phosphatase</fullName>
        <ecNumber evidence="4">3.1.3.3</ecNumber>
    </recommendedName>
    <alternativeName>
        <fullName evidence="11">O-phosphoserine phosphohydrolase</fullName>
    </alternativeName>
</protein>
<accession>A0A4R9JXG8</accession>
<comment type="caution">
    <text evidence="15">The sequence shown here is derived from an EMBL/GenBank/DDBJ whole genome shotgun (WGS) entry which is preliminary data.</text>
</comment>
<evidence type="ECO:0000313" key="15">
    <source>
        <dbReference type="EMBL" id="TGL57172.1"/>
    </source>
</evidence>
<dbReference type="InterPro" id="IPR023214">
    <property type="entry name" value="HAD_sf"/>
</dbReference>
<dbReference type="NCBIfam" id="TIGR00338">
    <property type="entry name" value="serB"/>
    <property type="match status" value="1"/>
</dbReference>
<dbReference type="SFLD" id="SFLDG01136">
    <property type="entry name" value="C1.6:_Phosphoserine_Phosphatas"/>
    <property type="match status" value="1"/>
</dbReference>
<evidence type="ECO:0000256" key="6">
    <source>
        <dbReference type="ARBA" id="ARBA00022605"/>
    </source>
</evidence>
<evidence type="ECO:0000256" key="14">
    <source>
        <dbReference type="PIRSR" id="PIRSR604469-1"/>
    </source>
</evidence>
<keyword evidence="8 15" id="KW-0378">Hydrolase</keyword>
<dbReference type="NCBIfam" id="TIGR01488">
    <property type="entry name" value="HAD-SF-IB"/>
    <property type="match status" value="1"/>
</dbReference>
<evidence type="ECO:0000256" key="12">
    <source>
        <dbReference type="ARBA" id="ARBA00048138"/>
    </source>
</evidence>
<dbReference type="UniPathway" id="UPA00135">
    <property type="reaction ID" value="UER00198"/>
</dbReference>
<dbReference type="InterPro" id="IPR050582">
    <property type="entry name" value="HAD-like_SerB"/>
</dbReference>
<dbReference type="Proteomes" id="UP000297693">
    <property type="component" value="Unassembled WGS sequence"/>
</dbReference>
<keyword evidence="6" id="KW-0028">Amino-acid biosynthesis</keyword>
<comment type="catalytic activity">
    <reaction evidence="12">
        <text>O-phospho-L-serine + H2O = L-serine + phosphate</text>
        <dbReference type="Rhea" id="RHEA:21208"/>
        <dbReference type="ChEBI" id="CHEBI:15377"/>
        <dbReference type="ChEBI" id="CHEBI:33384"/>
        <dbReference type="ChEBI" id="CHEBI:43474"/>
        <dbReference type="ChEBI" id="CHEBI:57524"/>
        <dbReference type="EC" id="3.1.3.3"/>
    </reaction>
</comment>
<evidence type="ECO:0000256" key="5">
    <source>
        <dbReference type="ARBA" id="ARBA00015196"/>
    </source>
</evidence>
<gene>
    <name evidence="15" type="primary">serB</name>
    <name evidence="15" type="ORF">EHQ58_15000</name>
</gene>
<keyword evidence="10" id="KW-0718">Serine biosynthesis</keyword>
<dbReference type="OrthoDB" id="9790031at2"/>
<dbReference type="InterPro" id="IPR036412">
    <property type="entry name" value="HAD-like_sf"/>
</dbReference>
<comment type="similarity">
    <text evidence="3">Belongs to the HAD-like hydrolase superfamily. SerB family.</text>
</comment>